<dbReference type="AlphaFoldDB" id="A0A9D1JHF8"/>
<feature type="non-terminal residue" evidence="3">
    <location>
        <position position="79"/>
    </location>
</feature>
<protein>
    <submittedName>
        <fullName evidence="3">Uncharacterized protein</fullName>
    </submittedName>
</protein>
<feature type="chain" id="PRO_5038625588" evidence="2">
    <location>
        <begin position="29"/>
        <end position="79"/>
    </location>
</feature>
<organism evidence="3 4">
    <name type="scientific">Candidatus Faeciplasma gallinarum</name>
    <dbReference type="NCBI Taxonomy" id="2840799"/>
    <lineage>
        <taxon>Bacteria</taxon>
        <taxon>Bacillati</taxon>
        <taxon>Bacillota</taxon>
        <taxon>Clostridia</taxon>
        <taxon>Eubacteriales</taxon>
        <taxon>Oscillospiraceae</taxon>
        <taxon>Oscillospiraceae incertae sedis</taxon>
        <taxon>Candidatus Faeciplasma</taxon>
    </lineage>
</organism>
<proteinExistence type="predicted"/>
<gene>
    <name evidence="3" type="ORF">IAD01_00285</name>
</gene>
<name>A0A9D1JHF8_9FIRM</name>
<evidence type="ECO:0000256" key="1">
    <source>
        <dbReference type="SAM" id="MobiDB-lite"/>
    </source>
</evidence>
<reference evidence="3" key="2">
    <citation type="journal article" date="2021" name="PeerJ">
        <title>Extensive microbial diversity within the chicken gut microbiome revealed by metagenomics and culture.</title>
        <authorList>
            <person name="Gilroy R."/>
            <person name="Ravi A."/>
            <person name="Getino M."/>
            <person name="Pursley I."/>
            <person name="Horton D.L."/>
            <person name="Alikhan N.F."/>
            <person name="Baker D."/>
            <person name="Gharbi K."/>
            <person name="Hall N."/>
            <person name="Watson M."/>
            <person name="Adriaenssens E.M."/>
            <person name="Foster-Nyarko E."/>
            <person name="Jarju S."/>
            <person name="Secka A."/>
            <person name="Antonio M."/>
            <person name="Oren A."/>
            <person name="Chaudhuri R.R."/>
            <person name="La Ragione R."/>
            <person name="Hildebrand F."/>
            <person name="Pallen M.J."/>
        </authorList>
    </citation>
    <scope>NUCLEOTIDE SEQUENCE</scope>
    <source>
        <strain evidence="3">CHK157-1446</strain>
    </source>
</reference>
<reference evidence="3" key="1">
    <citation type="submission" date="2020-10" db="EMBL/GenBank/DDBJ databases">
        <authorList>
            <person name="Gilroy R."/>
        </authorList>
    </citation>
    <scope>NUCLEOTIDE SEQUENCE</scope>
    <source>
        <strain evidence="3">CHK157-1446</strain>
    </source>
</reference>
<accession>A0A9D1JHF8</accession>
<feature type="region of interest" description="Disordered" evidence="1">
    <location>
        <begin position="33"/>
        <end position="79"/>
    </location>
</feature>
<sequence>MKKSNIFRLIAGLLIVAMLASISVFPLAADENPADGAVTESQTEQTEEPADSETPADTEEPADSEEPVDSETPADTEEP</sequence>
<evidence type="ECO:0000313" key="4">
    <source>
        <dbReference type="Proteomes" id="UP000823982"/>
    </source>
</evidence>
<feature type="compositionally biased region" description="Acidic residues" evidence="1">
    <location>
        <begin position="45"/>
        <end position="79"/>
    </location>
</feature>
<evidence type="ECO:0000313" key="3">
    <source>
        <dbReference type="EMBL" id="HIS23834.1"/>
    </source>
</evidence>
<evidence type="ECO:0000256" key="2">
    <source>
        <dbReference type="SAM" id="SignalP"/>
    </source>
</evidence>
<dbReference type="EMBL" id="DVIR01000003">
    <property type="protein sequence ID" value="HIS23834.1"/>
    <property type="molecule type" value="Genomic_DNA"/>
</dbReference>
<comment type="caution">
    <text evidence="3">The sequence shown here is derived from an EMBL/GenBank/DDBJ whole genome shotgun (WGS) entry which is preliminary data.</text>
</comment>
<keyword evidence="2" id="KW-0732">Signal</keyword>
<dbReference type="Proteomes" id="UP000823982">
    <property type="component" value="Unassembled WGS sequence"/>
</dbReference>
<feature type="signal peptide" evidence="2">
    <location>
        <begin position="1"/>
        <end position="28"/>
    </location>
</feature>